<accession>A0A1T4X031</accession>
<sequence>MIRHGRTDVNEKGCFGGSTDTGLSIRGIKEVENLKLHIKDIDFDCIYASPMIRALQTVKILGFDYIIDDRLREIDFGIFEGLSYKDIEKKYPKEYEKWNTDYLNYRFINGESLMDVFERACDFLRSVDKNNKRILIVTHGGVIRCILSEVFKSRDYFYKFKIDYAAANIISYDDDFMFIKGINCISNIKNLINN</sequence>
<dbReference type="Proteomes" id="UP000190105">
    <property type="component" value="Unassembled WGS sequence"/>
</dbReference>
<dbReference type="InterPro" id="IPR029033">
    <property type="entry name" value="His_PPase_superfam"/>
</dbReference>
<reference evidence="4" key="1">
    <citation type="submission" date="2017-02" db="EMBL/GenBank/DDBJ databases">
        <authorList>
            <person name="Varghese N."/>
            <person name="Submissions S."/>
        </authorList>
    </citation>
    <scope>NUCLEOTIDE SEQUENCE [LARGE SCALE GENOMIC DNA]</scope>
    <source>
        <strain evidence="4">USBA 833</strain>
    </source>
</reference>
<organism evidence="3 4">
    <name type="scientific">Caloramator quimbayensis</name>
    <dbReference type="NCBI Taxonomy" id="1147123"/>
    <lineage>
        <taxon>Bacteria</taxon>
        <taxon>Bacillati</taxon>
        <taxon>Bacillota</taxon>
        <taxon>Clostridia</taxon>
        <taxon>Eubacteriales</taxon>
        <taxon>Clostridiaceae</taxon>
        <taxon>Caloramator</taxon>
    </lineage>
</organism>
<feature type="binding site" evidence="2">
    <location>
        <position position="53"/>
    </location>
    <ligand>
        <name>substrate</name>
    </ligand>
</feature>
<dbReference type="PANTHER" id="PTHR48100">
    <property type="entry name" value="BROAD-SPECIFICITY PHOSPHATASE YOR283W-RELATED"/>
    <property type="match status" value="1"/>
</dbReference>
<dbReference type="Pfam" id="PF00300">
    <property type="entry name" value="His_Phos_1"/>
    <property type="match status" value="1"/>
</dbReference>
<proteinExistence type="predicted"/>
<name>A0A1T4X031_9CLOT</name>
<dbReference type="SMART" id="SM00855">
    <property type="entry name" value="PGAM"/>
    <property type="match status" value="1"/>
</dbReference>
<dbReference type="GO" id="GO:0016791">
    <property type="term" value="F:phosphatase activity"/>
    <property type="evidence" value="ECO:0007669"/>
    <property type="project" value="TreeGrafter"/>
</dbReference>
<evidence type="ECO:0000256" key="2">
    <source>
        <dbReference type="PIRSR" id="PIRSR613078-2"/>
    </source>
</evidence>
<evidence type="ECO:0000256" key="1">
    <source>
        <dbReference type="PIRSR" id="PIRSR613078-1"/>
    </source>
</evidence>
<dbReference type="InterPro" id="IPR013078">
    <property type="entry name" value="His_Pase_superF_clade-1"/>
</dbReference>
<dbReference type="CDD" id="cd07067">
    <property type="entry name" value="HP_PGM_like"/>
    <property type="match status" value="1"/>
</dbReference>
<dbReference type="EMBL" id="FUYH01000005">
    <property type="protein sequence ID" value="SKA82926.1"/>
    <property type="molecule type" value="Genomic_DNA"/>
</dbReference>
<dbReference type="InterPro" id="IPR050275">
    <property type="entry name" value="PGM_Phosphatase"/>
</dbReference>
<dbReference type="GO" id="GO:0005737">
    <property type="term" value="C:cytoplasm"/>
    <property type="evidence" value="ECO:0007669"/>
    <property type="project" value="TreeGrafter"/>
</dbReference>
<protein>
    <submittedName>
        <fullName evidence="3">Alpha-ribazole phosphatase</fullName>
    </submittedName>
</protein>
<dbReference type="SUPFAM" id="SSF53254">
    <property type="entry name" value="Phosphoglycerate mutase-like"/>
    <property type="match status" value="1"/>
</dbReference>
<feature type="active site" description="Tele-phosphohistidine intermediate" evidence="1">
    <location>
        <position position="4"/>
    </location>
</feature>
<dbReference type="PANTHER" id="PTHR48100:SF59">
    <property type="entry name" value="ADENOSYLCOBALAMIN_ALPHA-RIBAZOLE PHOSPHATASE"/>
    <property type="match status" value="1"/>
</dbReference>
<gene>
    <name evidence="3" type="ORF">SAMN05443428_1057</name>
</gene>
<feature type="active site" description="Proton donor/acceptor" evidence="1">
    <location>
        <position position="73"/>
    </location>
</feature>
<feature type="binding site" evidence="2">
    <location>
        <begin position="3"/>
        <end position="10"/>
    </location>
    <ligand>
        <name>substrate</name>
    </ligand>
</feature>
<dbReference type="Gene3D" id="3.40.50.1240">
    <property type="entry name" value="Phosphoglycerate mutase-like"/>
    <property type="match status" value="1"/>
</dbReference>
<dbReference type="STRING" id="1147123.SAMN05443428_1057"/>
<evidence type="ECO:0000313" key="3">
    <source>
        <dbReference type="EMBL" id="SKA82926.1"/>
    </source>
</evidence>
<evidence type="ECO:0000313" key="4">
    <source>
        <dbReference type="Proteomes" id="UP000190105"/>
    </source>
</evidence>
<dbReference type="AlphaFoldDB" id="A0A1T4X031"/>
<keyword evidence="4" id="KW-1185">Reference proteome</keyword>